<evidence type="ECO:0000256" key="8">
    <source>
        <dbReference type="ARBA" id="ARBA00022989"/>
    </source>
</evidence>
<keyword evidence="5 11" id="KW-0812">Transmembrane</keyword>
<feature type="transmembrane region" description="Helical" evidence="11">
    <location>
        <begin position="31"/>
        <end position="48"/>
    </location>
</feature>
<evidence type="ECO:0000256" key="11">
    <source>
        <dbReference type="SAM" id="Phobius"/>
    </source>
</evidence>
<dbReference type="GO" id="GO:0030970">
    <property type="term" value="P:retrograde protein transport, ER to cytosol"/>
    <property type="evidence" value="ECO:0007669"/>
    <property type="project" value="TreeGrafter"/>
</dbReference>
<dbReference type="EMBL" id="BLXT01007506">
    <property type="protein sequence ID" value="GFO39700.1"/>
    <property type="molecule type" value="Genomic_DNA"/>
</dbReference>
<dbReference type="Pfam" id="PF06936">
    <property type="entry name" value="Selenoprotein_S"/>
    <property type="match status" value="1"/>
</dbReference>
<keyword evidence="4" id="KW-0963">Cytoplasm</keyword>
<evidence type="ECO:0000313" key="12">
    <source>
        <dbReference type="EMBL" id="GFO39700.1"/>
    </source>
</evidence>
<dbReference type="InterPro" id="IPR009703">
    <property type="entry name" value="Selenoprotein_S"/>
</dbReference>
<keyword evidence="8 11" id="KW-1133">Transmembrane helix</keyword>
<dbReference type="PANTHER" id="PTHR28621:SF1">
    <property type="entry name" value="SELENOPROTEIN S"/>
    <property type="match status" value="1"/>
</dbReference>
<comment type="subcellular location">
    <subcellularLocation>
        <location evidence="2">Cytoplasm</location>
    </subcellularLocation>
    <subcellularLocation>
        <location evidence="1">Endoplasmic reticulum membrane</location>
        <topology evidence="1">Single-pass membrane protein</topology>
    </subcellularLocation>
</comment>
<dbReference type="Proteomes" id="UP000735302">
    <property type="component" value="Unassembled WGS sequence"/>
</dbReference>
<protein>
    <submittedName>
        <fullName evidence="12">Selenoprotein s</fullName>
    </submittedName>
</protein>
<dbReference type="GO" id="GO:0036513">
    <property type="term" value="C:Derlin-1 retrotranslocation complex"/>
    <property type="evidence" value="ECO:0007669"/>
    <property type="project" value="TreeGrafter"/>
</dbReference>
<evidence type="ECO:0000256" key="6">
    <source>
        <dbReference type="ARBA" id="ARBA00022824"/>
    </source>
</evidence>
<evidence type="ECO:0000256" key="9">
    <source>
        <dbReference type="ARBA" id="ARBA00023136"/>
    </source>
</evidence>
<evidence type="ECO:0000256" key="7">
    <source>
        <dbReference type="ARBA" id="ARBA00022933"/>
    </source>
</evidence>
<evidence type="ECO:0000256" key="1">
    <source>
        <dbReference type="ARBA" id="ARBA00004389"/>
    </source>
</evidence>
<keyword evidence="6" id="KW-0256">Endoplasmic reticulum</keyword>
<organism evidence="12 13">
    <name type="scientific">Plakobranchus ocellatus</name>
    <dbReference type="NCBI Taxonomy" id="259542"/>
    <lineage>
        <taxon>Eukaryota</taxon>
        <taxon>Metazoa</taxon>
        <taxon>Spiralia</taxon>
        <taxon>Lophotrochozoa</taxon>
        <taxon>Mollusca</taxon>
        <taxon>Gastropoda</taxon>
        <taxon>Heterobranchia</taxon>
        <taxon>Euthyneura</taxon>
        <taxon>Panpulmonata</taxon>
        <taxon>Sacoglossa</taxon>
        <taxon>Placobranchoidea</taxon>
        <taxon>Plakobranchidae</taxon>
        <taxon>Plakobranchus</taxon>
    </lineage>
</organism>
<dbReference type="GO" id="GO:0036502">
    <property type="term" value="C:Derlin-1-VIMP complex"/>
    <property type="evidence" value="ECO:0007669"/>
    <property type="project" value="TreeGrafter"/>
</dbReference>
<dbReference type="Gene3D" id="6.10.250.2950">
    <property type="match status" value="1"/>
</dbReference>
<accession>A0AAV4D6D5</accession>
<gene>
    <name evidence="12" type="ORF">PoB_006620500</name>
</gene>
<evidence type="ECO:0000256" key="3">
    <source>
        <dbReference type="ARBA" id="ARBA00011034"/>
    </source>
</evidence>
<evidence type="ECO:0000256" key="5">
    <source>
        <dbReference type="ARBA" id="ARBA00022692"/>
    </source>
</evidence>
<keyword evidence="13" id="KW-1185">Reference proteome</keyword>
<name>A0AAV4D6D5_9GAST</name>
<comment type="caution">
    <text evidence="12">The sequence shown here is derived from an EMBL/GenBank/DDBJ whole genome shotgun (WGS) entry which is preliminary data.</text>
</comment>
<dbReference type="AlphaFoldDB" id="A0AAV4D6D5"/>
<comment type="similarity">
    <text evidence="3">Belongs to the selenoprotein S family.</text>
</comment>
<dbReference type="PANTHER" id="PTHR28621">
    <property type="entry name" value="SELENOPROTEIN S"/>
    <property type="match status" value="1"/>
</dbReference>
<feature type="coiled-coil region" evidence="10">
    <location>
        <begin position="78"/>
        <end position="105"/>
    </location>
</feature>
<evidence type="ECO:0000256" key="4">
    <source>
        <dbReference type="ARBA" id="ARBA00022490"/>
    </source>
</evidence>
<keyword evidence="9 11" id="KW-0472">Membrane</keyword>
<evidence type="ECO:0000313" key="13">
    <source>
        <dbReference type="Proteomes" id="UP000735302"/>
    </source>
</evidence>
<keyword evidence="7" id="KW-0712">Selenocysteine</keyword>
<sequence>MDDVDEEAVPQNEDPEFVGILKNTVLGTLQQYGWFIIIGIAIAVYLYNKYSPQIGRWKEQRESNNYKKMDTGVAQDRLEAMERARQRMQAQLDEQARSFVEKERQVGKPVFTPTPPSST</sequence>
<keyword evidence="10" id="KW-0175">Coiled coil</keyword>
<evidence type="ECO:0000256" key="10">
    <source>
        <dbReference type="SAM" id="Coils"/>
    </source>
</evidence>
<proteinExistence type="inferred from homology"/>
<reference evidence="12 13" key="1">
    <citation type="journal article" date="2021" name="Elife">
        <title>Chloroplast acquisition without the gene transfer in kleptoplastic sea slugs, Plakobranchus ocellatus.</title>
        <authorList>
            <person name="Maeda T."/>
            <person name="Takahashi S."/>
            <person name="Yoshida T."/>
            <person name="Shimamura S."/>
            <person name="Takaki Y."/>
            <person name="Nagai Y."/>
            <person name="Toyoda A."/>
            <person name="Suzuki Y."/>
            <person name="Arimoto A."/>
            <person name="Ishii H."/>
            <person name="Satoh N."/>
            <person name="Nishiyama T."/>
            <person name="Hasebe M."/>
            <person name="Maruyama T."/>
            <person name="Minagawa J."/>
            <person name="Obokata J."/>
            <person name="Shigenobu S."/>
        </authorList>
    </citation>
    <scope>NUCLEOTIDE SEQUENCE [LARGE SCALE GENOMIC DNA]</scope>
</reference>
<evidence type="ECO:0000256" key="2">
    <source>
        <dbReference type="ARBA" id="ARBA00004496"/>
    </source>
</evidence>
<dbReference type="GO" id="GO:0030968">
    <property type="term" value="P:endoplasmic reticulum unfolded protein response"/>
    <property type="evidence" value="ECO:0007669"/>
    <property type="project" value="TreeGrafter"/>
</dbReference>